<dbReference type="RefSeq" id="WP_142899454.1">
    <property type="nucleotide sequence ID" value="NZ_ML660064.1"/>
</dbReference>
<keyword evidence="2" id="KW-1185">Reference proteome</keyword>
<dbReference type="Proteomes" id="UP000315252">
    <property type="component" value="Unassembled WGS sequence"/>
</dbReference>
<accession>A0A545T3W8</accession>
<name>A0A545T3W8_9PROT</name>
<reference evidence="1 2" key="1">
    <citation type="submission" date="2019-06" db="EMBL/GenBank/DDBJ databases">
        <title>Whole genome sequence for Rhodospirillaceae sp. R148.</title>
        <authorList>
            <person name="Wang G."/>
        </authorList>
    </citation>
    <scope>NUCLEOTIDE SEQUENCE [LARGE SCALE GENOMIC DNA]</scope>
    <source>
        <strain evidence="1 2">R148</strain>
    </source>
</reference>
<evidence type="ECO:0000313" key="2">
    <source>
        <dbReference type="Proteomes" id="UP000315252"/>
    </source>
</evidence>
<organism evidence="1 2">
    <name type="scientific">Denitrobaculum tricleocarpae</name>
    <dbReference type="NCBI Taxonomy" id="2591009"/>
    <lineage>
        <taxon>Bacteria</taxon>
        <taxon>Pseudomonadati</taxon>
        <taxon>Pseudomonadota</taxon>
        <taxon>Alphaproteobacteria</taxon>
        <taxon>Rhodospirillales</taxon>
        <taxon>Rhodospirillaceae</taxon>
        <taxon>Denitrobaculum</taxon>
    </lineage>
</organism>
<dbReference type="OrthoDB" id="9918157at2"/>
<evidence type="ECO:0000313" key="1">
    <source>
        <dbReference type="EMBL" id="TQV71907.1"/>
    </source>
</evidence>
<sequence length="163" mass="17629">MAAVPLAQAADLVAKELRGYRSLEVILDDDAADCALDVRDKEIRAHAVSAMEKLDLIETPDAQVDASLVVGNIAFGALNVECALHVELSFHTGIPAQNITGVDAETRAILDRMGALPVTVWNRSAFGVAAQRGLTKEEAFEKAYIRVTEMTDLLVDIIAEQRQ</sequence>
<dbReference type="AlphaFoldDB" id="A0A545T3W8"/>
<gene>
    <name evidence="1" type="ORF">FKG95_26380</name>
</gene>
<proteinExistence type="predicted"/>
<dbReference type="EMBL" id="VHSH01000013">
    <property type="protein sequence ID" value="TQV71907.1"/>
    <property type="molecule type" value="Genomic_DNA"/>
</dbReference>
<comment type="caution">
    <text evidence="1">The sequence shown here is derived from an EMBL/GenBank/DDBJ whole genome shotgun (WGS) entry which is preliminary data.</text>
</comment>
<protein>
    <submittedName>
        <fullName evidence="1">Uncharacterized protein</fullName>
    </submittedName>
</protein>